<proteinExistence type="predicted"/>
<feature type="non-terminal residue" evidence="1">
    <location>
        <position position="1"/>
    </location>
</feature>
<reference evidence="1" key="1">
    <citation type="submission" date="2014-05" db="EMBL/GenBank/DDBJ databases">
        <title>The transcriptome of the halophilic microalga Tetraselmis sp. GSL018 isolated from the Great Salt Lake, Utah.</title>
        <authorList>
            <person name="Jinkerson R.E."/>
            <person name="D'Adamo S."/>
            <person name="Posewitz M.C."/>
        </authorList>
    </citation>
    <scope>NUCLEOTIDE SEQUENCE</scope>
    <source>
        <strain evidence="1">GSL018</strain>
    </source>
</reference>
<gene>
    <name evidence="1" type="ORF">TSPGSL018_23657</name>
</gene>
<protein>
    <submittedName>
        <fullName evidence="1">Uncharacterized protein</fullName>
    </submittedName>
</protein>
<dbReference type="EMBL" id="GBEZ01010429">
    <property type="protein sequence ID" value="JAC75246.1"/>
    <property type="molecule type" value="Transcribed_RNA"/>
</dbReference>
<name>A0A061RXF8_9CHLO</name>
<organism evidence="1">
    <name type="scientific">Tetraselmis sp. GSL018</name>
    <dbReference type="NCBI Taxonomy" id="582737"/>
    <lineage>
        <taxon>Eukaryota</taxon>
        <taxon>Viridiplantae</taxon>
        <taxon>Chlorophyta</taxon>
        <taxon>core chlorophytes</taxon>
        <taxon>Chlorodendrophyceae</taxon>
        <taxon>Chlorodendrales</taxon>
        <taxon>Chlorodendraceae</taxon>
        <taxon>Tetraselmis</taxon>
    </lineage>
</organism>
<sequence length="54" mass="6437">WRRCKFYFSSNLRIQGETIFNLNAFVRGLFVELLNDRVSRESCPCICQSRRYGS</sequence>
<dbReference type="AlphaFoldDB" id="A0A061RXF8"/>
<evidence type="ECO:0000313" key="1">
    <source>
        <dbReference type="EMBL" id="JAC75246.1"/>
    </source>
</evidence>
<accession>A0A061RXF8</accession>